<name>J3L2C2_ORYBR</name>
<dbReference type="HOGENOM" id="CLU_3053552_0_0_1"/>
<dbReference type="Proteomes" id="UP000006038">
    <property type="component" value="Chromosome 1"/>
</dbReference>
<organism evidence="1">
    <name type="scientific">Oryza brachyantha</name>
    <name type="common">malo sina</name>
    <dbReference type="NCBI Taxonomy" id="4533"/>
    <lineage>
        <taxon>Eukaryota</taxon>
        <taxon>Viridiplantae</taxon>
        <taxon>Streptophyta</taxon>
        <taxon>Embryophyta</taxon>
        <taxon>Tracheophyta</taxon>
        <taxon>Spermatophyta</taxon>
        <taxon>Magnoliopsida</taxon>
        <taxon>Liliopsida</taxon>
        <taxon>Poales</taxon>
        <taxon>Poaceae</taxon>
        <taxon>BOP clade</taxon>
        <taxon>Oryzoideae</taxon>
        <taxon>Oryzeae</taxon>
        <taxon>Oryzinae</taxon>
        <taxon>Oryza</taxon>
    </lineage>
</organism>
<reference evidence="1" key="2">
    <citation type="submission" date="2013-04" db="UniProtKB">
        <authorList>
            <consortium name="EnsemblPlants"/>
        </authorList>
    </citation>
    <scope>IDENTIFICATION</scope>
</reference>
<protein>
    <submittedName>
        <fullName evidence="1">Uncharacterized protein</fullName>
    </submittedName>
</protein>
<proteinExistence type="predicted"/>
<keyword evidence="2" id="KW-1185">Reference proteome</keyword>
<evidence type="ECO:0000313" key="1">
    <source>
        <dbReference type="EnsemblPlants" id="OB01G33780.1"/>
    </source>
</evidence>
<sequence length="54" mass="5769">MAPVSEASYLVQDGGIVSFAVYAGAPWCGRGRAVVRIAMRHTRIEKCMVFVPGG</sequence>
<accession>J3L2C2</accession>
<reference evidence="1" key="1">
    <citation type="journal article" date="2013" name="Nat. Commun.">
        <title>Whole-genome sequencing of Oryza brachyantha reveals mechanisms underlying Oryza genome evolution.</title>
        <authorList>
            <person name="Chen J."/>
            <person name="Huang Q."/>
            <person name="Gao D."/>
            <person name="Wang J."/>
            <person name="Lang Y."/>
            <person name="Liu T."/>
            <person name="Li B."/>
            <person name="Bai Z."/>
            <person name="Luis Goicoechea J."/>
            <person name="Liang C."/>
            <person name="Chen C."/>
            <person name="Zhang W."/>
            <person name="Sun S."/>
            <person name="Liao Y."/>
            <person name="Zhang X."/>
            <person name="Yang L."/>
            <person name="Song C."/>
            <person name="Wang M."/>
            <person name="Shi J."/>
            <person name="Liu G."/>
            <person name="Liu J."/>
            <person name="Zhou H."/>
            <person name="Zhou W."/>
            <person name="Yu Q."/>
            <person name="An N."/>
            <person name="Chen Y."/>
            <person name="Cai Q."/>
            <person name="Wang B."/>
            <person name="Liu B."/>
            <person name="Min J."/>
            <person name="Huang Y."/>
            <person name="Wu H."/>
            <person name="Li Z."/>
            <person name="Zhang Y."/>
            <person name="Yin Y."/>
            <person name="Song W."/>
            <person name="Jiang J."/>
            <person name="Jackson S.A."/>
            <person name="Wing R.A."/>
            <person name="Wang J."/>
            <person name="Chen M."/>
        </authorList>
    </citation>
    <scope>NUCLEOTIDE SEQUENCE [LARGE SCALE GENOMIC DNA]</scope>
    <source>
        <strain evidence="1">cv. IRGC 101232</strain>
    </source>
</reference>
<evidence type="ECO:0000313" key="2">
    <source>
        <dbReference type="Proteomes" id="UP000006038"/>
    </source>
</evidence>
<dbReference type="AlphaFoldDB" id="J3L2C2"/>
<dbReference type="EnsemblPlants" id="OB01G33780.1">
    <property type="protein sequence ID" value="OB01G33780.1"/>
    <property type="gene ID" value="OB01G33780"/>
</dbReference>
<dbReference type="Gramene" id="OB01G33780.1">
    <property type="protein sequence ID" value="OB01G33780.1"/>
    <property type="gene ID" value="OB01G33780"/>
</dbReference>